<sequence length="1129" mass="122885">MEARVRHTEVAEPAPGGDALPDEETFEMPASWRRVARRRRGGPPRTPVTVDGGAAVRVAGWAERAAERTAQALADPESDQALAEELRAHLAGRVTPRAAALLAHVAAAPDDHERSAVDDHAAFADAWASAHGLAFAAAATAEIADTGLHVWWQGTARRKRRWRLRAHPTGQYPFWRWPWQPVADRMRDLLADAREEDYRAAVETLAAHRRTGVQRVLVSYLVPTETAWMDECCAEAASHRQAALSVMLFCSVGSAGQLAALTASLSLGYGQWSRRVLATLIEAAGVDPVVALMAGAFGAAYADDRKVGAEVLSRLPTDEAFGVLVGHRGEKHVQPALLDAMKRYPVRAVRLLAPAAVGSSKEAAAALDLLAGHVRDRPEAVAAALPGLPAEARATVERLAAETADRAERVATAPAEALPPLLAAPPWTRRRRPARPIVIADLTPPDGSSIVWPDGRRDEWLRSASQYADRLVRSDWPEMIRRYRARELNFIEEEALFTLGPVDALRPYVADWPTPRRYGAEHWMRPIIARFELDALRPALGIAIDESPGVVGGLLLPFLDVRVARLMADWLARLKSARKIATGWLAWHGLSTVPFLVPDAVGPAGRSRTGAEAALRHLASTHDAHAVVTAAKVHGDEAAAAVEAMLAASPLDSVPARLPKVGDWLEQRRLPQVLLRDRAQALPPEAAGHIVTMLTISKAGEPYAGLEVVRETCDRASLAEFGWAVFRQWQLAGMPAKDGWALAGLGRLGDDETVRRLTPIIRAWPGEGGHTKAVAGLEVLAEIGSEIALMHLNGIAQRVKFKALKDRAREKIEEVAEGLRLSPEQLADRLVPDFGLDDQGSMVLDYGPRRFVVGFDEQLKPYVLDETGKRRKDLPAPGARDDDKALGERKRFAALKKDVRTVAGDLIRRLETAMVTRRGWSATEFADLFVGHPLTCHIARRLVWVGAGGVEFRIAEDRTLADRDDNTVSVPDGSIRIAHPLDLPGTLEAWSEVFGDYEILQPFPQLGRPVYTLTEEERAGSRLTRFEGATVPTRAVLGLERRGWLREAPQDAGIQGSISRPAGDGRYVVIFLDPGIAVGAPEMFPDTRLDSISLTDRPDGYASQGSLRFGDLDPVTASEVIAELTELTA</sequence>
<keyword evidence="4" id="KW-1185">Reference proteome</keyword>
<reference evidence="4" key="1">
    <citation type="journal article" date="2019" name="Int. J. Syst. Evol. Microbiol.">
        <title>The Global Catalogue of Microorganisms (GCM) 10K type strain sequencing project: providing services to taxonomists for standard genome sequencing and annotation.</title>
        <authorList>
            <consortium name="The Broad Institute Genomics Platform"/>
            <consortium name="The Broad Institute Genome Sequencing Center for Infectious Disease"/>
            <person name="Wu L."/>
            <person name="Ma J."/>
        </authorList>
    </citation>
    <scope>NUCLEOTIDE SEQUENCE [LARGE SCALE GENOMIC DNA]</scope>
    <source>
        <strain evidence="4">JCM 17933</strain>
    </source>
</reference>
<organism evidence="3 4">
    <name type="scientific">Actinoallomurus oryzae</name>
    <dbReference type="NCBI Taxonomy" id="502180"/>
    <lineage>
        <taxon>Bacteria</taxon>
        <taxon>Bacillati</taxon>
        <taxon>Actinomycetota</taxon>
        <taxon>Actinomycetes</taxon>
        <taxon>Streptosporangiales</taxon>
        <taxon>Thermomonosporaceae</taxon>
        <taxon>Actinoallomurus</taxon>
    </lineage>
</organism>
<dbReference type="EMBL" id="BAABHF010000013">
    <property type="protein sequence ID" value="GAA4488497.1"/>
    <property type="molecule type" value="Genomic_DNA"/>
</dbReference>
<dbReference type="Proteomes" id="UP001500503">
    <property type="component" value="Unassembled WGS sequence"/>
</dbReference>
<evidence type="ECO:0000313" key="3">
    <source>
        <dbReference type="EMBL" id="GAA4488497.1"/>
    </source>
</evidence>
<accession>A0ABP8PIY8</accession>
<comment type="caution">
    <text evidence="3">The sequence shown here is derived from an EMBL/GenBank/DDBJ whole genome shotgun (WGS) entry which is preliminary data.</text>
</comment>
<feature type="compositionally biased region" description="Basic and acidic residues" evidence="1">
    <location>
        <begin position="1"/>
        <end position="10"/>
    </location>
</feature>
<proteinExistence type="predicted"/>
<evidence type="ECO:0000256" key="1">
    <source>
        <dbReference type="SAM" id="MobiDB-lite"/>
    </source>
</evidence>
<evidence type="ECO:0000313" key="4">
    <source>
        <dbReference type="Proteomes" id="UP001500503"/>
    </source>
</evidence>
<gene>
    <name evidence="3" type="ORF">GCM10023191_017970</name>
</gene>
<name>A0ABP8PIY8_9ACTN</name>
<feature type="region of interest" description="Disordered" evidence="1">
    <location>
        <begin position="1"/>
        <end position="25"/>
    </location>
</feature>
<protein>
    <recommendedName>
        <fullName evidence="2">DUF4132 domain-containing protein</fullName>
    </recommendedName>
</protein>
<dbReference type="InterPro" id="IPR025406">
    <property type="entry name" value="DUF4132"/>
</dbReference>
<feature type="domain" description="DUF4132" evidence="2">
    <location>
        <begin position="868"/>
        <end position="1044"/>
    </location>
</feature>
<evidence type="ECO:0000259" key="2">
    <source>
        <dbReference type="Pfam" id="PF13569"/>
    </source>
</evidence>
<dbReference type="Pfam" id="PF13569">
    <property type="entry name" value="DUF4132"/>
    <property type="match status" value="1"/>
</dbReference>